<organism evidence="2 3">
    <name type="scientific">Clunio marinus</name>
    <dbReference type="NCBI Taxonomy" id="568069"/>
    <lineage>
        <taxon>Eukaryota</taxon>
        <taxon>Metazoa</taxon>
        <taxon>Ecdysozoa</taxon>
        <taxon>Arthropoda</taxon>
        <taxon>Hexapoda</taxon>
        <taxon>Insecta</taxon>
        <taxon>Pterygota</taxon>
        <taxon>Neoptera</taxon>
        <taxon>Endopterygota</taxon>
        <taxon>Diptera</taxon>
        <taxon>Nematocera</taxon>
        <taxon>Chironomoidea</taxon>
        <taxon>Chironomidae</taxon>
        <taxon>Clunio</taxon>
    </lineage>
</organism>
<dbReference type="GO" id="GO:0016491">
    <property type="term" value="F:oxidoreductase activity"/>
    <property type="evidence" value="ECO:0007669"/>
    <property type="project" value="InterPro"/>
</dbReference>
<dbReference type="FunFam" id="3.20.20.100:FF:000046">
    <property type="entry name" value="Aldo-keto reductase family 1, member B10 (aldose reductase)"/>
    <property type="match status" value="1"/>
</dbReference>
<feature type="domain" description="NADP-dependent oxidoreductase" evidence="1">
    <location>
        <begin position="19"/>
        <end position="205"/>
    </location>
</feature>
<accession>A0A1J1J1V9</accession>
<dbReference type="OrthoDB" id="416253at2759"/>
<reference evidence="2 3" key="1">
    <citation type="submission" date="2015-04" db="EMBL/GenBank/DDBJ databases">
        <authorList>
            <person name="Syromyatnikov M.Y."/>
            <person name="Popov V.N."/>
        </authorList>
    </citation>
    <scope>NUCLEOTIDE SEQUENCE [LARGE SCALE GENOMIC DNA]</scope>
</reference>
<keyword evidence="3" id="KW-1185">Reference proteome</keyword>
<evidence type="ECO:0000313" key="2">
    <source>
        <dbReference type="EMBL" id="CRL05748.1"/>
    </source>
</evidence>
<dbReference type="EMBL" id="CVRI01000065">
    <property type="protein sequence ID" value="CRL05748.1"/>
    <property type="molecule type" value="Genomic_DNA"/>
</dbReference>
<proteinExistence type="predicted"/>
<dbReference type="AlphaFoldDB" id="A0A1J1J1V9"/>
<dbReference type="Gene3D" id="3.20.20.100">
    <property type="entry name" value="NADP-dependent oxidoreductase domain"/>
    <property type="match status" value="1"/>
</dbReference>
<dbReference type="PANTHER" id="PTHR11732">
    <property type="entry name" value="ALDO/KETO REDUCTASE"/>
    <property type="match status" value="1"/>
</dbReference>
<protein>
    <submittedName>
        <fullName evidence="2">CLUMA_CG018777, isoform A</fullName>
    </submittedName>
</protein>
<dbReference type="InterPro" id="IPR023210">
    <property type="entry name" value="NADP_OxRdtase_dom"/>
</dbReference>
<dbReference type="InterPro" id="IPR018170">
    <property type="entry name" value="Aldo/ket_reductase_CS"/>
</dbReference>
<dbReference type="PROSITE" id="PS00798">
    <property type="entry name" value="ALDOKETO_REDUCTASE_1"/>
    <property type="match status" value="1"/>
</dbReference>
<dbReference type="InterPro" id="IPR020471">
    <property type="entry name" value="AKR"/>
</dbReference>
<dbReference type="PRINTS" id="PR00069">
    <property type="entry name" value="ALDKETRDTASE"/>
</dbReference>
<dbReference type="SUPFAM" id="SSF51430">
    <property type="entry name" value="NAD(P)-linked oxidoreductase"/>
    <property type="match status" value="1"/>
</dbReference>
<evidence type="ECO:0000313" key="3">
    <source>
        <dbReference type="Proteomes" id="UP000183832"/>
    </source>
</evidence>
<dbReference type="Proteomes" id="UP000183832">
    <property type="component" value="Unassembled WGS sequence"/>
</dbReference>
<gene>
    <name evidence="2" type="ORF">CLUMA_CG018777</name>
</gene>
<sequence>MVIVPNVQLNNGLTMPIFGLGTWGSPPGQVEQAVKDAIDAGYRSIDCAHVYRNEHEVGTAVNEKISEGVVKREDLFITSKLWNTFHHPKSVRKAIETSLKNLKLSYLDLYLVHWPMSYKEDGDNLFPKDNKGMFIDGKVDYVDTWKAMEELVDAGLTKSIGISNFNKGQIERLVANARILPATNQVECHPYLNQKRLKDFCETKKII</sequence>
<dbReference type="Pfam" id="PF00248">
    <property type="entry name" value="Aldo_ket_red"/>
    <property type="match status" value="1"/>
</dbReference>
<dbReference type="InterPro" id="IPR036812">
    <property type="entry name" value="NAD(P)_OxRdtase_dom_sf"/>
</dbReference>
<evidence type="ECO:0000259" key="1">
    <source>
        <dbReference type="Pfam" id="PF00248"/>
    </source>
</evidence>
<dbReference type="PROSITE" id="PS00062">
    <property type="entry name" value="ALDOKETO_REDUCTASE_2"/>
    <property type="match status" value="1"/>
</dbReference>
<dbReference type="STRING" id="568069.A0A1J1J1V9"/>
<name>A0A1J1J1V9_9DIPT</name>